<dbReference type="InterPro" id="IPR026960">
    <property type="entry name" value="RVT-Znf"/>
</dbReference>
<dbReference type="Pfam" id="PF13966">
    <property type="entry name" value="zf-RVT"/>
    <property type="match status" value="1"/>
</dbReference>
<comment type="caution">
    <text evidence="2">The sequence shown here is derived from an EMBL/GenBank/DDBJ whole genome shotgun (WGS) entry which is preliminary data.</text>
</comment>
<dbReference type="Proteomes" id="UP001202328">
    <property type="component" value="Unassembled WGS sequence"/>
</dbReference>
<evidence type="ECO:0000259" key="1">
    <source>
        <dbReference type="Pfam" id="PF13966"/>
    </source>
</evidence>
<organism evidence="2 3">
    <name type="scientific">Papaver atlanticum</name>
    <dbReference type="NCBI Taxonomy" id="357466"/>
    <lineage>
        <taxon>Eukaryota</taxon>
        <taxon>Viridiplantae</taxon>
        <taxon>Streptophyta</taxon>
        <taxon>Embryophyta</taxon>
        <taxon>Tracheophyta</taxon>
        <taxon>Spermatophyta</taxon>
        <taxon>Magnoliopsida</taxon>
        <taxon>Ranunculales</taxon>
        <taxon>Papaveraceae</taxon>
        <taxon>Papaveroideae</taxon>
        <taxon>Papaver</taxon>
    </lineage>
</organism>
<name>A0AAD4SI75_9MAGN</name>
<dbReference type="EMBL" id="JAJJMB010010439">
    <property type="protein sequence ID" value="KAI3908747.1"/>
    <property type="molecule type" value="Genomic_DNA"/>
</dbReference>
<evidence type="ECO:0000313" key="3">
    <source>
        <dbReference type="Proteomes" id="UP001202328"/>
    </source>
</evidence>
<feature type="domain" description="Reverse transcriptase zinc-binding" evidence="1">
    <location>
        <begin position="24"/>
        <end position="107"/>
    </location>
</feature>
<proteinExistence type="predicted"/>
<sequence>MAILLPSAPGQDILRWQRNSIGEYSVKSGYQLITAQPAPTIFPTVTHTFIWKINCPSKLKVFLWKAAHQGLPSFTVLHRASLTPTAAQCSQCSLEDEMNDHILFQCP</sequence>
<dbReference type="AlphaFoldDB" id="A0AAD4SI75"/>
<gene>
    <name evidence="2" type="ORF">MKW98_029297</name>
</gene>
<evidence type="ECO:0000313" key="2">
    <source>
        <dbReference type="EMBL" id="KAI3908747.1"/>
    </source>
</evidence>
<accession>A0AAD4SI75</accession>
<reference evidence="2" key="1">
    <citation type="submission" date="2022-04" db="EMBL/GenBank/DDBJ databases">
        <title>A functionally conserved STORR gene fusion in Papaver species that diverged 16.8 million years ago.</title>
        <authorList>
            <person name="Catania T."/>
        </authorList>
    </citation>
    <scope>NUCLEOTIDE SEQUENCE</scope>
    <source>
        <strain evidence="2">S-188037</strain>
    </source>
</reference>
<keyword evidence="3" id="KW-1185">Reference proteome</keyword>
<protein>
    <recommendedName>
        <fullName evidence="1">Reverse transcriptase zinc-binding domain-containing protein</fullName>
    </recommendedName>
</protein>